<feature type="domain" description="DJ-1/PfpI" evidence="4">
    <location>
        <begin position="127"/>
        <end position="328"/>
    </location>
</feature>
<dbReference type="PANTHER" id="PTHR48094:SF11">
    <property type="entry name" value="GLUTATHIONE-INDEPENDENT GLYOXALASE HSP31-RELATED"/>
    <property type="match status" value="1"/>
</dbReference>
<keyword evidence="1" id="KW-0346">Stress response</keyword>
<dbReference type="AlphaFoldDB" id="A0A7W9PIB3"/>
<dbReference type="CDD" id="cd03141">
    <property type="entry name" value="GATase1_Hsp31_like"/>
    <property type="match status" value="1"/>
</dbReference>
<sequence>MVIGYLLLRCGWKCDLGYSRDRSVTSVTVRITANRAGHPRGTAFLLNLCPFRASSVCDIAIQRICVANELGLSTSAISRPSLGSATIFGIHPTESQHMTRVLFAVSGSDHWTLADGTKHPCGYWPEELAVPHEVFTAAGFDITVATPGGVRPVADEAGFTPEMNGGATEPGERFRAYLDSIADTLASPADLNTVRAEDYDLVFVPGGHGPMEDLAVSDRFGALLSDFTAASKPVAAVCHGPAALLPARTADGSWLFTGRKVTGFSNAEEAQVGFADKAAWLLENRLVDAGGAFEQSGTPWTEHITKDGNLYTGQNPASSRPLAETLVAQLTTAPAKT</sequence>
<evidence type="ECO:0000256" key="2">
    <source>
        <dbReference type="ARBA" id="ARBA00023239"/>
    </source>
</evidence>
<dbReference type="GO" id="GO:0005737">
    <property type="term" value="C:cytoplasm"/>
    <property type="evidence" value="ECO:0007669"/>
    <property type="project" value="TreeGrafter"/>
</dbReference>
<comment type="caution">
    <text evidence="5">The sequence shown here is derived from an EMBL/GenBank/DDBJ whole genome shotgun (WGS) entry which is preliminary data.</text>
</comment>
<evidence type="ECO:0000259" key="4">
    <source>
        <dbReference type="Pfam" id="PF01965"/>
    </source>
</evidence>
<reference evidence="5 6" key="1">
    <citation type="submission" date="2020-08" db="EMBL/GenBank/DDBJ databases">
        <title>Sequencing the genomes of 1000 actinobacteria strains.</title>
        <authorList>
            <person name="Klenk H.-P."/>
        </authorList>
    </citation>
    <scope>NUCLEOTIDE SEQUENCE [LARGE SCALE GENOMIC DNA]</scope>
    <source>
        <strain evidence="5 6">DSM 43582</strain>
    </source>
</reference>
<keyword evidence="2" id="KW-0456">Lyase</keyword>
<evidence type="ECO:0000256" key="3">
    <source>
        <dbReference type="ARBA" id="ARBA00038493"/>
    </source>
</evidence>
<proteinExistence type="inferred from homology"/>
<dbReference type="InterPro" id="IPR029062">
    <property type="entry name" value="Class_I_gatase-like"/>
</dbReference>
<keyword evidence="6" id="KW-1185">Reference proteome</keyword>
<dbReference type="GO" id="GO:0006508">
    <property type="term" value="P:proteolysis"/>
    <property type="evidence" value="ECO:0007669"/>
    <property type="project" value="UniProtKB-KW"/>
</dbReference>
<dbReference type="GO" id="GO:0019243">
    <property type="term" value="P:methylglyoxal catabolic process to D-lactate via S-lactoyl-glutathione"/>
    <property type="evidence" value="ECO:0007669"/>
    <property type="project" value="TreeGrafter"/>
</dbReference>
<evidence type="ECO:0000313" key="5">
    <source>
        <dbReference type="EMBL" id="MBB5916625.1"/>
    </source>
</evidence>
<keyword evidence="5" id="KW-0378">Hydrolase</keyword>
<dbReference type="SUPFAM" id="SSF52317">
    <property type="entry name" value="Class I glutamine amidotransferase-like"/>
    <property type="match status" value="1"/>
</dbReference>
<dbReference type="PANTHER" id="PTHR48094">
    <property type="entry name" value="PROTEIN/NUCLEIC ACID DEGLYCASE DJ-1-RELATED"/>
    <property type="match status" value="1"/>
</dbReference>
<comment type="similarity">
    <text evidence="3">Belongs to the peptidase C56 family. HSP31-like subfamily.</text>
</comment>
<dbReference type="Pfam" id="PF01965">
    <property type="entry name" value="DJ-1_PfpI"/>
    <property type="match status" value="1"/>
</dbReference>
<dbReference type="GO" id="GO:0008233">
    <property type="term" value="F:peptidase activity"/>
    <property type="evidence" value="ECO:0007669"/>
    <property type="project" value="UniProtKB-KW"/>
</dbReference>
<organism evidence="5 6">
    <name type="scientific">Nocardia transvalensis</name>
    <dbReference type="NCBI Taxonomy" id="37333"/>
    <lineage>
        <taxon>Bacteria</taxon>
        <taxon>Bacillati</taxon>
        <taxon>Actinomycetota</taxon>
        <taxon>Actinomycetes</taxon>
        <taxon>Mycobacteriales</taxon>
        <taxon>Nocardiaceae</taxon>
        <taxon>Nocardia</taxon>
    </lineage>
</organism>
<dbReference type="EMBL" id="JACHIT010000002">
    <property type="protein sequence ID" value="MBB5916625.1"/>
    <property type="molecule type" value="Genomic_DNA"/>
</dbReference>
<name>A0A7W9PIB3_9NOCA</name>
<evidence type="ECO:0000313" key="6">
    <source>
        <dbReference type="Proteomes" id="UP000540412"/>
    </source>
</evidence>
<keyword evidence="5" id="KW-0645">Protease</keyword>
<dbReference type="GO" id="GO:0019172">
    <property type="term" value="F:glyoxalase III activity"/>
    <property type="evidence" value="ECO:0007669"/>
    <property type="project" value="TreeGrafter"/>
</dbReference>
<dbReference type="Proteomes" id="UP000540412">
    <property type="component" value="Unassembled WGS sequence"/>
</dbReference>
<evidence type="ECO:0000256" key="1">
    <source>
        <dbReference type="ARBA" id="ARBA00023016"/>
    </source>
</evidence>
<dbReference type="InterPro" id="IPR002818">
    <property type="entry name" value="DJ-1/PfpI"/>
</dbReference>
<protein>
    <submittedName>
        <fullName evidence="5">Putative intracellular protease/amidase</fullName>
    </submittedName>
</protein>
<dbReference type="Gene3D" id="3.40.50.880">
    <property type="match status" value="1"/>
</dbReference>
<accession>A0A7W9PIB3</accession>
<dbReference type="InterPro" id="IPR050325">
    <property type="entry name" value="Prot/Nucl_acid_deglycase"/>
</dbReference>
<gene>
    <name evidence="5" type="ORF">BJY24_005537</name>
</gene>